<reference evidence="16 17" key="1">
    <citation type="submission" date="2018-03" db="EMBL/GenBank/DDBJ databases">
        <title>The ancient ancestry and fast evolution of plastids.</title>
        <authorList>
            <person name="Moore K.R."/>
            <person name="Magnabosco C."/>
            <person name="Momper L."/>
            <person name="Gold D.A."/>
            <person name="Bosak T."/>
            <person name="Fournier G.P."/>
        </authorList>
    </citation>
    <scope>NUCLEOTIDE SEQUENCE [LARGE SCALE GENOMIC DNA]</scope>
    <source>
        <strain evidence="16 17">CCALA 016</strain>
    </source>
</reference>
<dbReference type="OrthoDB" id="9767721at2"/>
<evidence type="ECO:0000313" key="17">
    <source>
        <dbReference type="Proteomes" id="UP000239001"/>
    </source>
</evidence>
<dbReference type="PANTHER" id="PTHR30560:SF3">
    <property type="entry name" value="TRIGGER FACTOR-LIKE PROTEIN TIG, CHLOROPLASTIC"/>
    <property type="match status" value="1"/>
</dbReference>
<dbReference type="PANTHER" id="PTHR30560">
    <property type="entry name" value="TRIGGER FACTOR CHAPERONE AND PEPTIDYL-PROLYL CIS/TRANS ISOMERASE"/>
    <property type="match status" value="1"/>
</dbReference>
<evidence type="ECO:0000256" key="1">
    <source>
        <dbReference type="ARBA" id="ARBA00000971"/>
    </source>
</evidence>
<dbReference type="AlphaFoldDB" id="A0A2T1LRZ9"/>
<dbReference type="RefSeq" id="WP_106459171.1">
    <property type="nucleotide sequence ID" value="NZ_PXOH01000043.1"/>
</dbReference>
<keyword evidence="9 12" id="KW-0131">Cell cycle</keyword>
<dbReference type="GO" id="GO:0051301">
    <property type="term" value="P:cell division"/>
    <property type="evidence" value="ECO:0007669"/>
    <property type="project" value="UniProtKB-KW"/>
</dbReference>
<dbReference type="InterPro" id="IPR008880">
    <property type="entry name" value="Trigger_fac_C"/>
</dbReference>
<dbReference type="GO" id="GO:0043022">
    <property type="term" value="F:ribosome binding"/>
    <property type="evidence" value="ECO:0007669"/>
    <property type="project" value="TreeGrafter"/>
</dbReference>
<evidence type="ECO:0000256" key="3">
    <source>
        <dbReference type="ARBA" id="ARBA00013194"/>
    </source>
</evidence>
<comment type="subcellular location">
    <subcellularLocation>
        <location evidence="12">Cytoplasm</location>
    </subcellularLocation>
    <text evidence="12">About half TF is bound to the ribosome near the polypeptide exit tunnel while the other half is free in the cytoplasm.</text>
</comment>
<evidence type="ECO:0000256" key="5">
    <source>
        <dbReference type="ARBA" id="ARBA00022618"/>
    </source>
</evidence>
<dbReference type="HAMAP" id="MF_00303">
    <property type="entry name" value="Trigger_factor_Tig"/>
    <property type="match status" value="1"/>
</dbReference>
<keyword evidence="7 12" id="KW-0143">Chaperone</keyword>
<dbReference type="SUPFAM" id="SSF102735">
    <property type="entry name" value="Trigger factor ribosome-binding domain"/>
    <property type="match status" value="1"/>
</dbReference>
<evidence type="ECO:0000259" key="15">
    <source>
        <dbReference type="Pfam" id="PF05698"/>
    </source>
</evidence>
<comment type="caution">
    <text evidence="16">The sequence shown here is derived from an EMBL/GenBank/DDBJ whole genome shotgun (WGS) entry which is preliminary data.</text>
</comment>
<dbReference type="GO" id="GO:0005737">
    <property type="term" value="C:cytoplasm"/>
    <property type="evidence" value="ECO:0007669"/>
    <property type="project" value="UniProtKB-SubCell"/>
</dbReference>
<dbReference type="Proteomes" id="UP000239001">
    <property type="component" value="Unassembled WGS sequence"/>
</dbReference>
<dbReference type="GO" id="GO:0015031">
    <property type="term" value="P:protein transport"/>
    <property type="evidence" value="ECO:0007669"/>
    <property type="project" value="UniProtKB-UniRule"/>
</dbReference>
<dbReference type="InterPro" id="IPR037041">
    <property type="entry name" value="Trigger_fac_C_sf"/>
</dbReference>
<feature type="domain" description="Trigger factor C-terminal" evidence="15">
    <location>
        <begin position="275"/>
        <end position="418"/>
    </location>
</feature>
<dbReference type="GO" id="GO:0051083">
    <property type="term" value="P:'de novo' cotranslational protein folding"/>
    <property type="evidence" value="ECO:0007669"/>
    <property type="project" value="TreeGrafter"/>
</dbReference>
<dbReference type="InterPro" id="IPR008881">
    <property type="entry name" value="Trigger_fac_ribosome-bd_bac"/>
</dbReference>
<dbReference type="EMBL" id="PXOH01000043">
    <property type="protein sequence ID" value="PSF31435.1"/>
    <property type="molecule type" value="Genomic_DNA"/>
</dbReference>
<comment type="similarity">
    <text evidence="2 12">Belongs to the FKBP-type PPIase family. Tig subfamily.</text>
</comment>
<name>A0A2T1LRZ9_9CHRO</name>
<dbReference type="SUPFAM" id="SSF109998">
    <property type="entry name" value="Triger factor/SurA peptide-binding domain-like"/>
    <property type="match status" value="1"/>
</dbReference>
<comment type="domain">
    <text evidence="12">Consists of 3 domains; the N-terminus binds the ribosome, the middle domain has PPIase activity, while the C-terminus has intrinsic chaperone activity on its own.</text>
</comment>
<dbReference type="InterPro" id="IPR046357">
    <property type="entry name" value="PPIase_dom_sf"/>
</dbReference>
<evidence type="ECO:0000256" key="10">
    <source>
        <dbReference type="ARBA" id="ARBA00024849"/>
    </source>
</evidence>
<dbReference type="InterPro" id="IPR036611">
    <property type="entry name" value="Trigger_fac_ribosome-bd_sf"/>
</dbReference>
<feature type="domain" description="PPIase FKBP-type" evidence="13">
    <location>
        <begin position="163"/>
        <end position="252"/>
    </location>
</feature>
<dbReference type="Gene3D" id="3.10.50.40">
    <property type="match status" value="1"/>
</dbReference>
<comment type="function">
    <text evidence="10 12">Involved in protein export. Acts as a chaperone by maintaining the newly synthesized protein in an open conformation. Functions as a peptidyl-prolyl cis-trans isomerase.</text>
</comment>
<dbReference type="Gene3D" id="1.10.3120.10">
    <property type="entry name" value="Trigger factor, C-terminal domain"/>
    <property type="match status" value="1"/>
</dbReference>
<evidence type="ECO:0000313" key="16">
    <source>
        <dbReference type="EMBL" id="PSF31435.1"/>
    </source>
</evidence>
<dbReference type="EC" id="5.2.1.8" evidence="3 12"/>
<keyword evidence="12" id="KW-0963">Cytoplasm</keyword>
<evidence type="ECO:0000256" key="6">
    <source>
        <dbReference type="ARBA" id="ARBA00023110"/>
    </source>
</evidence>
<protein>
    <recommendedName>
        <fullName evidence="4 12">Trigger factor</fullName>
        <shortName evidence="12">TF</shortName>
        <ecNumber evidence="3 12">5.2.1.8</ecNumber>
    </recommendedName>
    <alternativeName>
        <fullName evidence="11 12">PPIase</fullName>
    </alternativeName>
</protein>
<evidence type="ECO:0000259" key="14">
    <source>
        <dbReference type="Pfam" id="PF05697"/>
    </source>
</evidence>
<evidence type="ECO:0000256" key="7">
    <source>
        <dbReference type="ARBA" id="ARBA00023186"/>
    </source>
</evidence>
<keyword evidence="8 12" id="KW-0413">Isomerase</keyword>
<dbReference type="Pfam" id="PF00254">
    <property type="entry name" value="FKBP_C"/>
    <property type="match status" value="1"/>
</dbReference>
<evidence type="ECO:0000256" key="2">
    <source>
        <dbReference type="ARBA" id="ARBA00005464"/>
    </source>
</evidence>
<evidence type="ECO:0000256" key="12">
    <source>
        <dbReference type="HAMAP-Rule" id="MF_00303"/>
    </source>
</evidence>
<evidence type="ECO:0000256" key="9">
    <source>
        <dbReference type="ARBA" id="ARBA00023306"/>
    </source>
</evidence>
<comment type="catalytic activity">
    <reaction evidence="1 12">
        <text>[protein]-peptidylproline (omega=180) = [protein]-peptidylproline (omega=0)</text>
        <dbReference type="Rhea" id="RHEA:16237"/>
        <dbReference type="Rhea" id="RHEA-COMP:10747"/>
        <dbReference type="Rhea" id="RHEA-COMP:10748"/>
        <dbReference type="ChEBI" id="CHEBI:83833"/>
        <dbReference type="ChEBI" id="CHEBI:83834"/>
        <dbReference type="EC" id="5.2.1.8"/>
    </reaction>
</comment>
<reference evidence="16 17" key="2">
    <citation type="submission" date="2018-03" db="EMBL/GenBank/DDBJ databases">
        <authorList>
            <person name="Keele B.F."/>
        </authorList>
    </citation>
    <scope>NUCLEOTIDE SEQUENCE [LARGE SCALE GENOMIC DNA]</scope>
    <source>
        <strain evidence="16 17">CCALA 016</strain>
    </source>
</reference>
<dbReference type="GO" id="GO:0003755">
    <property type="term" value="F:peptidyl-prolyl cis-trans isomerase activity"/>
    <property type="evidence" value="ECO:0007669"/>
    <property type="project" value="UniProtKB-UniRule"/>
</dbReference>
<dbReference type="PIRSF" id="PIRSF003095">
    <property type="entry name" value="Trigger_factor"/>
    <property type="match status" value="1"/>
</dbReference>
<dbReference type="FunFam" id="3.10.50.40:FF:000001">
    <property type="entry name" value="Trigger factor"/>
    <property type="match status" value="1"/>
</dbReference>
<keyword evidence="17" id="KW-1185">Reference proteome</keyword>
<keyword evidence="6 12" id="KW-0697">Rotamase</keyword>
<gene>
    <name evidence="12" type="primary">tig</name>
    <name evidence="16" type="ORF">C7H19_22575</name>
</gene>
<organism evidence="16 17">
    <name type="scientific">Aphanothece hegewaldii CCALA 016</name>
    <dbReference type="NCBI Taxonomy" id="2107694"/>
    <lineage>
        <taxon>Bacteria</taxon>
        <taxon>Bacillati</taxon>
        <taxon>Cyanobacteriota</taxon>
        <taxon>Cyanophyceae</taxon>
        <taxon>Oscillatoriophycideae</taxon>
        <taxon>Chroococcales</taxon>
        <taxon>Aphanothecaceae</taxon>
        <taxon>Aphanothece</taxon>
    </lineage>
</organism>
<dbReference type="Gene3D" id="3.30.70.1050">
    <property type="entry name" value="Trigger factor ribosome-binding domain"/>
    <property type="match status" value="1"/>
</dbReference>
<dbReference type="InterPro" id="IPR027304">
    <property type="entry name" value="Trigger_fact/SurA_dom_sf"/>
</dbReference>
<evidence type="ECO:0000259" key="13">
    <source>
        <dbReference type="Pfam" id="PF00254"/>
    </source>
</evidence>
<dbReference type="SUPFAM" id="SSF54534">
    <property type="entry name" value="FKBP-like"/>
    <property type="match status" value="1"/>
</dbReference>
<evidence type="ECO:0000256" key="11">
    <source>
        <dbReference type="ARBA" id="ARBA00029986"/>
    </source>
</evidence>
<dbReference type="InterPro" id="IPR001179">
    <property type="entry name" value="PPIase_FKBP_dom"/>
</dbReference>
<keyword evidence="5 12" id="KW-0132">Cell division</keyword>
<dbReference type="Pfam" id="PF05697">
    <property type="entry name" value="Trigger_N"/>
    <property type="match status" value="1"/>
</dbReference>
<proteinExistence type="inferred from homology"/>
<accession>A0A2T1LRZ9</accession>
<feature type="domain" description="Trigger factor ribosome-binding bacterial" evidence="14">
    <location>
        <begin position="1"/>
        <end position="149"/>
    </location>
</feature>
<dbReference type="Pfam" id="PF05698">
    <property type="entry name" value="Trigger_C"/>
    <property type="match status" value="1"/>
</dbReference>
<dbReference type="FunFam" id="3.30.70.1050:FF:000004">
    <property type="entry name" value="Trigger factor"/>
    <property type="match status" value="1"/>
</dbReference>
<sequence>MKVTQEKLPASQVGLEIEISAETSKNAYEKVIQNLARSAQIPGFRPGKVPRPILIQRMGQARIKATVVEDMIQSALDEAIKQEDIESLGNLKLVSSFEELVEKYQPGEPLIFSASVDVPPTVEPGDYQNLTITAEETDYDPQEVETWLSEKQEEKAILVPVEDRAAQLGDVAIIDYEGKTLTEEGEEAEAIQGVQGTDFRVDLVEGRFIDGMIEGIAGMSPEETKDLTLTFPEDYPREDLAGKPVVFTITLKEVKAKELPELDDDFAQDVSEFETFAELKESLEKRYSEQAETATKNSIHEALTKALVEISTADLPETLIERQVNQMLTQTAMQMEQMGMNIRQLFNAEMVSRMRVEIRPEAIERLTQALVLQKIAQIEGITATPEEVDTRIQEISEQLAGQDVDPDRLQEVITEEITTQKTLDWLQEKASITLVPKGTLDPETDEIEDTIDIESVTAEEE</sequence>
<dbReference type="GO" id="GO:0043335">
    <property type="term" value="P:protein unfolding"/>
    <property type="evidence" value="ECO:0007669"/>
    <property type="project" value="TreeGrafter"/>
</dbReference>
<dbReference type="GO" id="GO:0044183">
    <property type="term" value="F:protein folding chaperone"/>
    <property type="evidence" value="ECO:0007669"/>
    <property type="project" value="TreeGrafter"/>
</dbReference>
<evidence type="ECO:0000256" key="4">
    <source>
        <dbReference type="ARBA" id="ARBA00016902"/>
    </source>
</evidence>
<dbReference type="InterPro" id="IPR005215">
    <property type="entry name" value="Trig_fac"/>
</dbReference>
<evidence type="ECO:0000256" key="8">
    <source>
        <dbReference type="ARBA" id="ARBA00023235"/>
    </source>
</evidence>
<dbReference type="NCBIfam" id="TIGR00115">
    <property type="entry name" value="tig"/>
    <property type="match status" value="1"/>
</dbReference>